<dbReference type="PANTHER" id="PTHR35910">
    <property type="entry name" value="2EXR DOMAIN-CONTAINING PROTEIN"/>
    <property type="match status" value="1"/>
</dbReference>
<feature type="domain" description="2EXR" evidence="1">
    <location>
        <begin position="6"/>
        <end position="96"/>
    </location>
</feature>
<dbReference type="InParanoid" id="A0A194WUC7"/>
<accession>A0A194WUC7</accession>
<dbReference type="AlphaFoldDB" id="A0A194WUC7"/>
<proteinExistence type="predicted"/>
<name>A0A194WUC7_MOLSC</name>
<dbReference type="EMBL" id="KQ947426">
    <property type="protein sequence ID" value="KUJ11566.1"/>
    <property type="molecule type" value="Genomic_DNA"/>
</dbReference>
<evidence type="ECO:0000259" key="1">
    <source>
        <dbReference type="Pfam" id="PF20150"/>
    </source>
</evidence>
<gene>
    <name evidence="2" type="ORF">LY89DRAFT_738994</name>
</gene>
<dbReference type="RefSeq" id="XP_018065921.1">
    <property type="nucleotide sequence ID" value="XM_018220427.1"/>
</dbReference>
<evidence type="ECO:0000313" key="3">
    <source>
        <dbReference type="Proteomes" id="UP000070700"/>
    </source>
</evidence>
<organism evidence="2 3">
    <name type="scientific">Mollisia scopiformis</name>
    <name type="common">Conifer needle endophyte fungus</name>
    <name type="synonym">Phialocephala scopiformis</name>
    <dbReference type="NCBI Taxonomy" id="149040"/>
    <lineage>
        <taxon>Eukaryota</taxon>
        <taxon>Fungi</taxon>
        <taxon>Dikarya</taxon>
        <taxon>Ascomycota</taxon>
        <taxon>Pezizomycotina</taxon>
        <taxon>Leotiomycetes</taxon>
        <taxon>Helotiales</taxon>
        <taxon>Mollisiaceae</taxon>
        <taxon>Mollisia</taxon>
    </lineage>
</organism>
<dbReference type="Pfam" id="PF20150">
    <property type="entry name" value="2EXR"/>
    <property type="match status" value="1"/>
</dbReference>
<keyword evidence="3" id="KW-1185">Reference proteome</keyword>
<protein>
    <recommendedName>
        <fullName evidence="1">2EXR domain-containing protein</fullName>
    </recommendedName>
</protein>
<sequence length="258" mass="30066">MELDKFHKFPELPVELRREIWKLTPLHSRTIEIGVDFAGPDELSGLRFSSFTDNPGTLSANKESREITLPFYQIILGGDHTVRRGTLYCNFDKDIVSFFGEDFEPLEGGAVFQPFYTYRGRVQKISWIARERFEKIQKVIINNMLWSPHQTNLFQPRGPNLSYGTRTFQKGLFFGHFPELREVTLVARTGREGCGCLYNPRFQREALEGKITRMIIERIGRDFLSSMLQTEVFDKREVLVTGFEYTWRMVSTLTAAEW</sequence>
<dbReference type="OrthoDB" id="3546385at2759"/>
<dbReference type="KEGG" id="psco:LY89DRAFT_738994"/>
<dbReference type="Proteomes" id="UP000070700">
    <property type="component" value="Unassembled WGS sequence"/>
</dbReference>
<dbReference type="GeneID" id="28830153"/>
<dbReference type="PANTHER" id="PTHR35910:SF6">
    <property type="entry name" value="2EXR DOMAIN-CONTAINING PROTEIN"/>
    <property type="match status" value="1"/>
</dbReference>
<dbReference type="InterPro" id="IPR045518">
    <property type="entry name" value="2EXR"/>
</dbReference>
<reference evidence="2 3" key="1">
    <citation type="submission" date="2015-10" db="EMBL/GenBank/DDBJ databases">
        <title>Full genome of DAOMC 229536 Phialocephala scopiformis, a fungal endophyte of spruce producing the potent anti-insectan compound rugulosin.</title>
        <authorList>
            <consortium name="DOE Joint Genome Institute"/>
            <person name="Walker A.K."/>
            <person name="Frasz S.L."/>
            <person name="Seifert K.A."/>
            <person name="Miller J.D."/>
            <person name="Mondo S.J."/>
            <person name="Labutti K."/>
            <person name="Lipzen A."/>
            <person name="Dockter R."/>
            <person name="Kennedy M."/>
            <person name="Grigoriev I.V."/>
            <person name="Spatafora J.W."/>
        </authorList>
    </citation>
    <scope>NUCLEOTIDE SEQUENCE [LARGE SCALE GENOMIC DNA]</scope>
    <source>
        <strain evidence="2 3">CBS 120377</strain>
    </source>
</reference>
<evidence type="ECO:0000313" key="2">
    <source>
        <dbReference type="EMBL" id="KUJ11566.1"/>
    </source>
</evidence>